<dbReference type="OrthoDB" id="9759690at2"/>
<keyword evidence="2" id="KW-0472">Membrane</keyword>
<dbReference type="Proteomes" id="UP000318199">
    <property type="component" value="Unassembled WGS sequence"/>
</dbReference>
<gene>
    <name evidence="3" type="ORF">FN976_13820</name>
</gene>
<feature type="transmembrane region" description="Helical" evidence="2">
    <location>
        <begin position="256"/>
        <end position="277"/>
    </location>
</feature>
<feature type="transmembrane region" description="Helical" evidence="2">
    <location>
        <begin position="186"/>
        <end position="205"/>
    </location>
</feature>
<dbReference type="Gene3D" id="1.10.10.1150">
    <property type="entry name" value="Coenzyme PQQ synthesis protein D (PqqD)"/>
    <property type="match status" value="1"/>
</dbReference>
<name>A0A562ZPW6_9BURK</name>
<feature type="transmembrane region" description="Helical" evidence="2">
    <location>
        <begin position="359"/>
        <end position="381"/>
    </location>
</feature>
<dbReference type="PANTHER" id="PTHR13325">
    <property type="entry name" value="PROTEASE M50 MEMBRANE-BOUND TRANSCRIPTION FACTOR SITE 2 PROTEASE"/>
    <property type="match status" value="1"/>
</dbReference>
<dbReference type="EMBL" id="VOBQ01000011">
    <property type="protein sequence ID" value="TWO70632.1"/>
    <property type="molecule type" value="Genomic_DNA"/>
</dbReference>
<dbReference type="GO" id="GO:0005737">
    <property type="term" value="C:cytoplasm"/>
    <property type="evidence" value="ECO:0007669"/>
    <property type="project" value="TreeGrafter"/>
</dbReference>
<dbReference type="RefSeq" id="WP_145893624.1">
    <property type="nucleotide sequence ID" value="NZ_VOBQ01000011.1"/>
</dbReference>
<dbReference type="GO" id="GO:0004222">
    <property type="term" value="F:metalloendopeptidase activity"/>
    <property type="evidence" value="ECO:0007669"/>
    <property type="project" value="InterPro"/>
</dbReference>
<feature type="transmembrane region" description="Helical" evidence="2">
    <location>
        <begin position="283"/>
        <end position="302"/>
    </location>
</feature>
<organism evidence="3 4">
    <name type="scientific">Caenimonas sedimenti</name>
    <dbReference type="NCBI Taxonomy" id="2596921"/>
    <lineage>
        <taxon>Bacteria</taxon>
        <taxon>Pseudomonadati</taxon>
        <taxon>Pseudomonadota</taxon>
        <taxon>Betaproteobacteria</taxon>
        <taxon>Burkholderiales</taxon>
        <taxon>Comamonadaceae</taxon>
        <taxon>Caenimonas</taxon>
    </lineage>
</organism>
<evidence type="ECO:0000256" key="1">
    <source>
        <dbReference type="SAM" id="Coils"/>
    </source>
</evidence>
<dbReference type="AlphaFoldDB" id="A0A562ZPW6"/>
<dbReference type="GO" id="GO:0031293">
    <property type="term" value="P:membrane protein intracellular domain proteolysis"/>
    <property type="evidence" value="ECO:0007669"/>
    <property type="project" value="TreeGrafter"/>
</dbReference>
<accession>A0A562ZPW6</accession>
<keyword evidence="4" id="KW-1185">Reference proteome</keyword>
<dbReference type="PANTHER" id="PTHR13325:SF3">
    <property type="entry name" value="MEMBRANE-BOUND TRANSCRIPTION FACTOR SITE-2 PROTEASE"/>
    <property type="match status" value="1"/>
</dbReference>
<evidence type="ECO:0000256" key="2">
    <source>
        <dbReference type="SAM" id="Phobius"/>
    </source>
</evidence>
<comment type="caution">
    <text evidence="3">The sequence shown here is derived from an EMBL/GenBank/DDBJ whole genome shotgun (WGS) entry which is preliminary data.</text>
</comment>
<protein>
    <submittedName>
        <fullName evidence="3">Peptidase M50</fullName>
    </submittedName>
</protein>
<feature type="transmembrane region" description="Helical" evidence="2">
    <location>
        <begin position="227"/>
        <end position="249"/>
    </location>
</feature>
<dbReference type="InterPro" id="IPR001193">
    <property type="entry name" value="MBTPS2"/>
</dbReference>
<feature type="transmembrane region" description="Helical" evidence="2">
    <location>
        <begin position="387"/>
        <end position="405"/>
    </location>
</feature>
<evidence type="ECO:0000313" key="3">
    <source>
        <dbReference type="EMBL" id="TWO70632.1"/>
    </source>
</evidence>
<proteinExistence type="predicted"/>
<sequence>MDAPLVSASWHRVASLRPSLAPGLRIVRQEVRNQIWHLLLEPASGQQMRLNPAAYDLVGRFDGRATTGELWDEVLRLRRDEAPTQDETLALLAQLFRAGMVQFDAAPHLAMLFARRAETRQPRQRGFVNPMMLRMQLGDPSRWLQRLTPLAHALFSPLGALAWLALVLVALLGAATEWHALGADTARLLASPSAYVLALLCYPLVKSLHELGHGLAVRRFGGEVREVGVALMFLTPALYVDAGAANAFASPRQRALVSAAGILVELALAAIAFIVWVAASPGLVRDAALAVALIGSVSTLFFNGNPLLRLDGYFVLCDALQLPNLAARSQAWWARLLRRWVGLSAGPAPMLAAGEAKWLALYAPASALYRISLLCALVFWVGRQAWLLGWMAGSVAAFYVARGAWRWLAAAGPRVQWAGAGTAALALLLLVVVPAPQSVLVRGVVWPPAEAQLRAVSGGFVRAVLRPDGAQAQAGEAVLALDDPALASARERLAAEQTGLRARQYRALLSDPSIALQLQSDIDRNAAELARAEQQLAGLEVRPAVAGRVAWARPTDLPGTYAPRGQLLGYLLAPGPAQVRLALPEEDFSRVRGRVRDVELRIDDDPRTVHSARLAPGVPGATFELPSAALGDRHGGPIAVDPLDTKGLRTLAPVFFLDVTVDALEARRVGTRAWVKLHLPDEPLAVQLARRWSQLFVKHFAPTGQL</sequence>
<feature type="transmembrane region" description="Helical" evidence="2">
    <location>
        <begin position="417"/>
        <end position="435"/>
    </location>
</feature>
<dbReference type="GO" id="GO:0012505">
    <property type="term" value="C:endomembrane system"/>
    <property type="evidence" value="ECO:0007669"/>
    <property type="project" value="UniProtKB-SubCell"/>
</dbReference>
<feature type="transmembrane region" description="Helical" evidence="2">
    <location>
        <begin position="154"/>
        <end position="174"/>
    </location>
</feature>
<keyword evidence="2" id="KW-1133">Transmembrane helix</keyword>
<dbReference type="GO" id="GO:0016020">
    <property type="term" value="C:membrane"/>
    <property type="evidence" value="ECO:0007669"/>
    <property type="project" value="InterPro"/>
</dbReference>
<keyword evidence="2" id="KW-0812">Transmembrane</keyword>
<evidence type="ECO:0000313" key="4">
    <source>
        <dbReference type="Proteomes" id="UP000318199"/>
    </source>
</evidence>
<feature type="coiled-coil region" evidence="1">
    <location>
        <begin position="515"/>
        <end position="542"/>
    </location>
</feature>
<dbReference type="InterPro" id="IPR041881">
    <property type="entry name" value="PqqD_sf"/>
</dbReference>
<keyword evidence="1" id="KW-0175">Coiled coil</keyword>
<dbReference type="SUPFAM" id="SSF111369">
    <property type="entry name" value="HlyD-like secretion proteins"/>
    <property type="match status" value="1"/>
</dbReference>
<reference evidence="3 4" key="1">
    <citation type="submission" date="2019-07" db="EMBL/GenBank/DDBJ databases">
        <title>Caenimonas sedimenti sp. nov., isolated from activated sludge.</title>
        <authorList>
            <person name="Xu J."/>
        </authorList>
    </citation>
    <scope>NUCLEOTIDE SEQUENCE [LARGE SCALE GENOMIC DNA]</scope>
    <source>
        <strain evidence="3 4">HX-9-20</strain>
    </source>
</reference>